<protein>
    <submittedName>
        <fullName evidence="2">Uncharacterized protein</fullName>
    </submittedName>
</protein>
<feature type="region of interest" description="Disordered" evidence="1">
    <location>
        <begin position="102"/>
        <end position="182"/>
    </location>
</feature>
<feature type="compositionally biased region" description="Basic and acidic residues" evidence="1">
    <location>
        <begin position="121"/>
        <end position="143"/>
    </location>
</feature>
<feature type="region of interest" description="Disordered" evidence="1">
    <location>
        <begin position="196"/>
        <end position="222"/>
    </location>
</feature>
<dbReference type="PANTHER" id="PTHR33480:SF5">
    <property type="entry name" value="SI:DKEY-51D8.9"/>
    <property type="match status" value="1"/>
</dbReference>
<feature type="compositionally biased region" description="Polar residues" evidence="1">
    <location>
        <begin position="146"/>
        <end position="161"/>
    </location>
</feature>
<evidence type="ECO:0000313" key="3">
    <source>
        <dbReference type="Proteomes" id="UP000735302"/>
    </source>
</evidence>
<proteinExistence type="predicted"/>
<feature type="region of interest" description="Disordered" evidence="1">
    <location>
        <begin position="1"/>
        <end position="61"/>
    </location>
</feature>
<gene>
    <name evidence="2" type="ORF">PoB_002745200</name>
</gene>
<keyword evidence="3" id="KW-1185">Reference proteome</keyword>
<feature type="compositionally biased region" description="Polar residues" evidence="1">
    <location>
        <begin position="1"/>
        <end position="11"/>
    </location>
</feature>
<accession>A0AAV4A222</accession>
<dbReference type="EMBL" id="BLXT01003182">
    <property type="protein sequence ID" value="GFO00947.1"/>
    <property type="molecule type" value="Genomic_DNA"/>
</dbReference>
<feature type="compositionally biased region" description="Basic and acidic residues" evidence="1">
    <location>
        <begin position="167"/>
        <end position="182"/>
    </location>
</feature>
<sequence length="1040" mass="116665">MSAIDQRNQSGVIDKQHSSNQVQALSSPAPAGLQESTGGHSSVDEYVAHQGLETSSDFEAEEVKRRIIEERVTPSTDDNSNLSSIIVLPAISPKLRMKKLLEIQREPDENSTSGEEYVPSQEEKISSETEAEKVKENLQEPKGDWNSFSDKGSTEDYSSSEECVPSQEKKISSESEAEKVKEDIIDERVRASVCVESDDDYVPSQAEASSSESETEEHDIGEPVGATACDNSSAFSILLPPPTSTQFGIQKCQVAKKRVYDKKHCCVFCNKLVSKIARHLEQMHSSEPEVALALILPKASKERKNKFNEILKRGDFAYNKKVMETKSGLIIPHKRSAKSVDATNYIPCCHCYGMYLQKDLWRHVKNCHKYLHSQESDDKYVPSQAKISSSESETEEHDIGEPVGATAGDNSSASSILPPPTSTQFGVQKYQVAKKRIYDKKHCCVFCNKLVSKIARHLEQMHASEPEVALALMLPKASKERKNKFSEILKRGDFAYNKKVMETKSGLIIPRKRPAKSVDATNYLPCSHCFGMYLRKDLWRLEKNCHKYLYLQESDDKYVPPQAKISSSESETEEHDIGEPMGATAGVNSSASSILLPPPTSTQIGIKKCQVSQKRIYDKKHCCVFCNKLVTKIARHLEQMHASEPEVALALMLPKASEERKNKFSEILKRGDFAYNKKVMETKSGLIIPHKGPAKSVDATNYISCCHCFGMYLRKDLWRHVKHCHKYLQDSDDKHVPPQAEISSSESETEEHDIGDPVGATAARHLEHMHASEPEVALALILPKASKERKNKFCEILKRGDFAYNKKVMETKSGLIIPRKRPAKSADATNYLPCCHCFGMYLRKDLWRHVKNCRRNYHSHEGISHQALGKMLLPVSYDVSDKFKSKILSSMGMDEITSIVKGDALVLAFGERLFIKVGAKQHQFNYIKQKLRELGRFLSNVKNKSSKIKSLKDCIDPSRFQEIVASVRDLCKCDADGNYGIPSLALKIGLSLKKCALLLKSQAIQDENEQLKQKAASFLELYPSVWAAEISSVSLQTIQE</sequence>
<feature type="region of interest" description="Disordered" evidence="1">
    <location>
        <begin position="560"/>
        <end position="583"/>
    </location>
</feature>
<dbReference type="Proteomes" id="UP000735302">
    <property type="component" value="Unassembled WGS sequence"/>
</dbReference>
<reference evidence="2 3" key="1">
    <citation type="journal article" date="2021" name="Elife">
        <title>Chloroplast acquisition without the gene transfer in kleptoplastic sea slugs, Plakobranchus ocellatus.</title>
        <authorList>
            <person name="Maeda T."/>
            <person name="Takahashi S."/>
            <person name="Yoshida T."/>
            <person name="Shimamura S."/>
            <person name="Takaki Y."/>
            <person name="Nagai Y."/>
            <person name="Toyoda A."/>
            <person name="Suzuki Y."/>
            <person name="Arimoto A."/>
            <person name="Ishii H."/>
            <person name="Satoh N."/>
            <person name="Nishiyama T."/>
            <person name="Hasebe M."/>
            <person name="Maruyama T."/>
            <person name="Minagawa J."/>
            <person name="Obokata J."/>
            <person name="Shigenobu S."/>
        </authorList>
    </citation>
    <scope>NUCLEOTIDE SEQUENCE [LARGE SCALE GENOMIC DNA]</scope>
</reference>
<name>A0AAV4A222_9GAST</name>
<evidence type="ECO:0000313" key="2">
    <source>
        <dbReference type="EMBL" id="GFO00947.1"/>
    </source>
</evidence>
<dbReference type="PANTHER" id="PTHR33480">
    <property type="entry name" value="SET DOMAIN-CONTAINING PROTEIN-RELATED"/>
    <property type="match status" value="1"/>
</dbReference>
<dbReference type="AlphaFoldDB" id="A0AAV4A222"/>
<comment type="caution">
    <text evidence="2">The sequence shown here is derived from an EMBL/GenBank/DDBJ whole genome shotgun (WGS) entry which is preliminary data.</text>
</comment>
<organism evidence="2 3">
    <name type="scientific">Plakobranchus ocellatus</name>
    <dbReference type="NCBI Taxonomy" id="259542"/>
    <lineage>
        <taxon>Eukaryota</taxon>
        <taxon>Metazoa</taxon>
        <taxon>Spiralia</taxon>
        <taxon>Lophotrochozoa</taxon>
        <taxon>Mollusca</taxon>
        <taxon>Gastropoda</taxon>
        <taxon>Heterobranchia</taxon>
        <taxon>Euthyneura</taxon>
        <taxon>Panpulmonata</taxon>
        <taxon>Sacoglossa</taxon>
        <taxon>Placobranchoidea</taxon>
        <taxon>Plakobranchidae</taxon>
        <taxon>Plakobranchus</taxon>
    </lineage>
</organism>
<feature type="region of interest" description="Disordered" evidence="1">
    <location>
        <begin position="381"/>
        <end position="420"/>
    </location>
</feature>
<evidence type="ECO:0000256" key="1">
    <source>
        <dbReference type="SAM" id="MobiDB-lite"/>
    </source>
</evidence>
<feature type="region of interest" description="Disordered" evidence="1">
    <location>
        <begin position="729"/>
        <end position="755"/>
    </location>
</feature>